<dbReference type="Proteomes" id="UP001268036">
    <property type="component" value="Unassembled WGS sequence"/>
</dbReference>
<feature type="transmembrane region" description="Helical" evidence="1">
    <location>
        <begin position="6"/>
        <end position="22"/>
    </location>
</feature>
<proteinExistence type="predicted"/>
<accession>A0AAJ2EV63</accession>
<organism evidence="2 3">
    <name type="scientific">Pseudomonas oryzihabitans</name>
    <dbReference type="NCBI Taxonomy" id="47885"/>
    <lineage>
        <taxon>Bacteria</taxon>
        <taxon>Pseudomonadati</taxon>
        <taxon>Pseudomonadota</taxon>
        <taxon>Gammaproteobacteria</taxon>
        <taxon>Pseudomonadales</taxon>
        <taxon>Pseudomonadaceae</taxon>
        <taxon>Pseudomonas</taxon>
    </lineage>
</organism>
<evidence type="ECO:0000256" key="1">
    <source>
        <dbReference type="SAM" id="Phobius"/>
    </source>
</evidence>
<sequence>MIVTISPVYFFLAVLIRILNSLQNSFPEDTTMNLRIAFGFALTALALNTFAQDFAFTPSTATQIAEESSQRPLGELIKQQQQRLQDRKVAEESSLRPLGEVIKQQQQRVQDRRIAEESAQRPMGHLIERQQQRLQERFVAENGSARTLDPLIAKAQRSQA</sequence>
<dbReference type="AlphaFoldDB" id="A0AAJ2EV63"/>
<protein>
    <submittedName>
        <fullName evidence="2">Uncharacterized protein</fullName>
    </submittedName>
</protein>
<gene>
    <name evidence="2" type="ORF">QE440_001169</name>
</gene>
<dbReference type="EMBL" id="JAVJAF010000001">
    <property type="protein sequence ID" value="MDR6233428.1"/>
    <property type="molecule type" value="Genomic_DNA"/>
</dbReference>
<evidence type="ECO:0000313" key="3">
    <source>
        <dbReference type="Proteomes" id="UP001268036"/>
    </source>
</evidence>
<keyword evidence="1" id="KW-1133">Transmembrane helix</keyword>
<keyword evidence="1" id="KW-0472">Membrane</keyword>
<reference evidence="2" key="1">
    <citation type="submission" date="2023-08" db="EMBL/GenBank/DDBJ databases">
        <title>Functional and genomic diversity of the sorghum phyllosphere microbiome.</title>
        <authorList>
            <person name="Shade A."/>
        </authorList>
    </citation>
    <scope>NUCLEOTIDE SEQUENCE</scope>
    <source>
        <strain evidence="2">SORGH_AS_0201</strain>
    </source>
</reference>
<evidence type="ECO:0000313" key="2">
    <source>
        <dbReference type="EMBL" id="MDR6233428.1"/>
    </source>
</evidence>
<comment type="caution">
    <text evidence="2">The sequence shown here is derived from an EMBL/GenBank/DDBJ whole genome shotgun (WGS) entry which is preliminary data.</text>
</comment>
<name>A0AAJ2EV63_9PSED</name>
<feature type="transmembrane region" description="Helical" evidence="1">
    <location>
        <begin position="34"/>
        <end position="51"/>
    </location>
</feature>
<keyword evidence="1" id="KW-0812">Transmembrane</keyword>